<dbReference type="SUPFAM" id="SSF52540">
    <property type="entry name" value="P-loop containing nucleoside triphosphate hydrolases"/>
    <property type="match status" value="1"/>
</dbReference>
<proteinExistence type="predicted"/>
<dbReference type="PANTHER" id="PTHR10887:SF495">
    <property type="entry name" value="HELICASE SENATAXIN ISOFORM X1-RELATED"/>
    <property type="match status" value="1"/>
</dbReference>
<dbReference type="GO" id="GO:0004386">
    <property type="term" value="F:helicase activity"/>
    <property type="evidence" value="ECO:0007669"/>
    <property type="project" value="InterPro"/>
</dbReference>
<dbReference type="Proteomes" id="UP001251528">
    <property type="component" value="Unassembled WGS sequence"/>
</dbReference>
<feature type="region of interest" description="Disordered" evidence="1">
    <location>
        <begin position="374"/>
        <end position="397"/>
    </location>
</feature>
<gene>
    <name evidence="4" type="ORF">QQS21_002784</name>
</gene>
<dbReference type="AlphaFoldDB" id="A0AAJ0FWZ0"/>
<name>A0AAJ0FWZ0_9HYPO</name>
<evidence type="ECO:0000259" key="3">
    <source>
        <dbReference type="Pfam" id="PF13087"/>
    </source>
</evidence>
<evidence type="ECO:0000313" key="5">
    <source>
        <dbReference type="Proteomes" id="UP001251528"/>
    </source>
</evidence>
<evidence type="ECO:0000256" key="1">
    <source>
        <dbReference type="SAM" id="MobiDB-lite"/>
    </source>
</evidence>
<organism evidence="4 5">
    <name type="scientific">Conoideocrella luteorostrata</name>
    <dbReference type="NCBI Taxonomy" id="1105319"/>
    <lineage>
        <taxon>Eukaryota</taxon>
        <taxon>Fungi</taxon>
        <taxon>Dikarya</taxon>
        <taxon>Ascomycota</taxon>
        <taxon>Pezizomycotina</taxon>
        <taxon>Sordariomycetes</taxon>
        <taxon>Hypocreomycetidae</taxon>
        <taxon>Hypocreales</taxon>
        <taxon>Clavicipitaceae</taxon>
        <taxon>Conoideocrella</taxon>
    </lineage>
</organism>
<evidence type="ECO:0000313" key="4">
    <source>
        <dbReference type="EMBL" id="KAK2608673.1"/>
    </source>
</evidence>
<dbReference type="PANTHER" id="PTHR10887">
    <property type="entry name" value="DNA2/NAM7 HELICASE FAMILY"/>
    <property type="match status" value="1"/>
</dbReference>
<comment type="caution">
    <text evidence="4">The sequence shown here is derived from an EMBL/GenBank/DDBJ whole genome shotgun (WGS) entry which is preliminary data.</text>
</comment>
<dbReference type="InterPro" id="IPR045055">
    <property type="entry name" value="DNA2/NAM7-like"/>
</dbReference>
<protein>
    <submittedName>
        <fullName evidence="4">Uncharacterized protein</fullName>
    </submittedName>
</protein>
<dbReference type="Pfam" id="PF13086">
    <property type="entry name" value="AAA_11"/>
    <property type="match status" value="1"/>
</dbReference>
<evidence type="ECO:0000259" key="2">
    <source>
        <dbReference type="Pfam" id="PF13086"/>
    </source>
</evidence>
<feature type="domain" description="DNA2/NAM7 helicase-like C-terminal" evidence="3">
    <location>
        <begin position="568"/>
        <end position="767"/>
    </location>
</feature>
<sequence>MAVIKQEADQPLLAHHMPDSVLVPLHTFPVEDEFIWRHEQGTMIEMQNEELVLRILNEEARPFKCWVITAIPSTTTAFHKSWLFLVQPPECGEGNMFPSITDHFRIDMLSTVKREDGEYSLVHLPTSRIPNPFEAVERVRDARVRTYAAFKVDVPRSWKNSDGDHVEVDLVAGFRIASTMENPAEVCLEHNDHQLITVEWDVQSTTFEAELSALRYLTNNKQAKGKGPSFKSRQAFKMIQDYHTCWKTYYDLHQDFPQLRNPTHTSHRIPTAVLKRFQSFNQDHLRSFSGLQKIPNGLYFVNGCPGSGKTEWNMVLAAIIQTKSRVRRRPNGGRILFLVDINRTVDDAANRYFALCREAGLDLRIVRMHGWPREMRESSKLQGPRGKKEQGANEPSETDFTDRFLTVAGLSKQTQLSKNSAVVPTLDEASWQYFEDNKKDAFPDLLTLLNKMDSGETLTVDNWKALRRHVAKLYRAVLARTDFIATTPVAAYGRGFSKFFKPDLVFVDEASHARELTTLIPLAYFSPKAWIFTGDVKQTQPFVQNAKKNNDAHAGIKFNPFAAQLKLSTMARVDHVDAVNSKLLVNRRAFANLHRLPSQLFYNGEMISGYVGADLYPRSVAHLKNFLQNVSGVEDIDENRIIINLQASQEKRQRDSFWNPIHHDWVLAQTACLLKDDQFRGLRTESERGTIMILTPYSTAVKQYEVAVKTWPEEWQERVQVLTVDRAQGNESDVVFLDLVRTQTAGFMDDPRRLNVSITRARQAELILMRPAMAYMLHGRERIRRSKFLSKLWEDTMFHKRLVNI</sequence>
<dbReference type="InterPro" id="IPR041679">
    <property type="entry name" value="DNA2/NAM7-like_C"/>
</dbReference>
<accession>A0AAJ0FWZ0</accession>
<dbReference type="Gene3D" id="3.40.50.300">
    <property type="entry name" value="P-loop containing nucleotide triphosphate hydrolases"/>
    <property type="match status" value="2"/>
</dbReference>
<dbReference type="EMBL" id="JASWJB010000034">
    <property type="protein sequence ID" value="KAK2608673.1"/>
    <property type="molecule type" value="Genomic_DNA"/>
</dbReference>
<reference evidence="4" key="1">
    <citation type="submission" date="2023-06" db="EMBL/GenBank/DDBJ databases">
        <title>Conoideocrella luteorostrata (Hypocreales: Clavicipitaceae), a potential biocontrol fungus for elongate hemlock scale in United States Christmas tree production areas.</title>
        <authorList>
            <person name="Barrett H."/>
            <person name="Lovett B."/>
            <person name="Macias A.M."/>
            <person name="Stajich J.E."/>
            <person name="Kasson M.T."/>
        </authorList>
    </citation>
    <scope>NUCLEOTIDE SEQUENCE</scope>
    <source>
        <strain evidence="4">ARSEF 14590</strain>
    </source>
</reference>
<feature type="domain" description="DNA2/NAM7 helicase helicase" evidence="2">
    <location>
        <begin position="298"/>
        <end position="544"/>
    </location>
</feature>
<dbReference type="InterPro" id="IPR027417">
    <property type="entry name" value="P-loop_NTPase"/>
</dbReference>
<dbReference type="Pfam" id="PF13087">
    <property type="entry name" value="AAA_12"/>
    <property type="match status" value="1"/>
</dbReference>
<keyword evidence="5" id="KW-1185">Reference proteome</keyword>
<dbReference type="InterPro" id="IPR041677">
    <property type="entry name" value="DNA2/NAM7_AAA_11"/>
</dbReference>